<accession>A0A086T7L2</accession>
<reference evidence="4" key="1">
    <citation type="journal article" date="2014" name="Genome Announc.">
        <title>Genome sequence and annotation of Acremonium chrysogenum, producer of the beta-lactam antibiotic cephalosporin C.</title>
        <authorList>
            <person name="Terfehr D."/>
            <person name="Dahlmann T.A."/>
            <person name="Specht T."/>
            <person name="Zadra I."/>
            <person name="Kuernsteiner H."/>
            <person name="Kueck U."/>
        </authorList>
    </citation>
    <scope>NUCLEOTIDE SEQUENCE [LARGE SCALE GENOMIC DNA]</scope>
    <source>
        <strain evidence="4">ATCC 11550 / CBS 779.69 / DSM 880 / IAM 14645 / JCM 23072 / IMI 49137</strain>
    </source>
</reference>
<comment type="caution">
    <text evidence="3">The sequence shown here is derived from an EMBL/GenBank/DDBJ whole genome shotgun (WGS) entry which is preliminary data.</text>
</comment>
<dbReference type="EMBL" id="JPKY01000033">
    <property type="protein sequence ID" value="KFH45344.1"/>
    <property type="molecule type" value="Genomic_DNA"/>
</dbReference>
<dbReference type="OrthoDB" id="10255128at2759"/>
<keyword evidence="4" id="KW-1185">Reference proteome</keyword>
<evidence type="ECO:0000259" key="2">
    <source>
        <dbReference type="Pfam" id="PF04366"/>
    </source>
</evidence>
<feature type="region of interest" description="Disordered" evidence="1">
    <location>
        <begin position="1"/>
        <end position="49"/>
    </location>
</feature>
<feature type="compositionally biased region" description="Basic and acidic residues" evidence="1">
    <location>
        <begin position="353"/>
        <end position="401"/>
    </location>
</feature>
<dbReference type="HOGENOM" id="CLU_015320_1_2_1"/>
<dbReference type="PANTHER" id="PTHR15629">
    <property type="entry name" value="SH3YL1 PROTEIN"/>
    <property type="match status" value="1"/>
</dbReference>
<evidence type="ECO:0000256" key="1">
    <source>
        <dbReference type="SAM" id="MobiDB-lite"/>
    </source>
</evidence>
<evidence type="ECO:0000313" key="4">
    <source>
        <dbReference type="Proteomes" id="UP000029964"/>
    </source>
</evidence>
<evidence type="ECO:0000313" key="3">
    <source>
        <dbReference type="EMBL" id="KFH45344.1"/>
    </source>
</evidence>
<organism evidence="3 4">
    <name type="scientific">Hapsidospora chrysogenum (strain ATCC 11550 / CBS 779.69 / DSM 880 / IAM 14645 / JCM 23072 / IMI 49137)</name>
    <name type="common">Acremonium chrysogenum</name>
    <dbReference type="NCBI Taxonomy" id="857340"/>
    <lineage>
        <taxon>Eukaryota</taxon>
        <taxon>Fungi</taxon>
        <taxon>Dikarya</taxon>
        <taxon>Ascomycota</taxon>
        <taxon>Pezizomycotina</taxon>
        <taxon>Sordariomycetes</taxon>
        <taxon>Hypocreomycetidae</taxon>
        <taxon>Hypocreales</taxon>
        <taxon>Bionectriaceae</taxon>
        <taxon>Hapsidospora</taxon>
    </lineage>
</organism>
<dbReference type="Proteomes" id="UP000029964">
    <property type="component" value="Unassembled WGS sequence"/>
</dbReference>
<dbReference type="STRING" id="857340.A0A086T7L2"/>
<dbReference type="InterPro" id="IPR051702">
    <property type="entry name" value="SH3_domain_YSC84-like"/>
</dbReference>
<proteinExistence type="predicted"/>
<feature type="domain" description="Ysc84 actin-binding" evidence="2">
    <location>
        <begin position="188"/>
        <end position="312"/>
    </location>
</feature>
<name>A0A086T7L2_HAPC1</name>
<dbReference type="AlphaFoldDB" id="A0A086T7L2"/>
<dbReference type="Pfam" id="PF04366">
    <property type="entry name" value="Ysc84"/>
    <property type="match status" value="1"/>
</dbReference>
<dbReference type="InterPro" id="IPR007461">
    <property type="entry name" value="Ysc84_actin-binding"/>
</dbReference>
<dbReference type="PANTHER" id="PTHR15629:SF8">
    <property type="entry name" value="DUF500 DOMAIN PROTEIN (AFU_ORTHOLOGUE AFUA_5G07310)"/>
    <property type="match status" value="1"/>
</dbReference>
<protein>
    <submittedName>
        <fullName evidence="3">SH3 domain-containing protein-like protein</fullName>
    </submittedName>
</protein>
<dbReference type="GO" id="GO:0035091">
    <property type="term" value="F:phosphatidylinositol binding"/>
    <property type="evidence" value="ECO:0007669"/>
    <property type="project" value="TreeGrafter"/>
</dbReference>
<gene>
    <name evidence="3" type="ORF">ACRE_037980</name>
</gene>
<feature type="region of interest" description="Disordered" evidence="1">
    <location>
        <begin position="348"/>
        <end position="401"/>
    </location>
</feature>
<sequence length="401" mass="43072">MTTANPVATRFLEEEPMADSPRDPLPHHHQTVHQDTPTDNPPAYNETSQHMKPTLGERFHKLSSKAGWPLNKAANVIGAEAWWPNSVEKESIKAARILYSFTANNGLFRPRRGTRPPRANGPIHPTGITAKSMVKIPRQVLQNCAGLAIFNTIRAGAWHGSFSGGSGVVLARRADGTWSPPSSFVVSGLGAGFMLGLDVCDCVCVLHTAAQVKAFTRSSLTLGGGASVAVGPVGGGGAVKAAVGRKGRPVWSYIKSRGLWAGIQVDGTVFVTRNDANAVFYNRRGITANAILTGDDVAWPVGAKPLFEVLRAIDGRADFDRGVVDQIAKAPPPGDVPMAETMGQTSLQPAVHSADHVHVEKRDVKERPDKARRKESENIHESSIHESSVLDEKERLARSGY</sequence>